<dbReference type="InterPro" id="IPR036388">
    <property type="entry name" value="WH-like_DNA-bd_sf"/>
</dbReference>
<dbReference type="Gene3D" id="1.10.10.10">
    <property type="entry name" value="Winged helix-like DNA-binding domain superfamily/Winged helix DNA-binding domain"/>
    <property type="match status" value="1"/>
</dbReference>
<dbReference type="OrthoDB" id="5962960at2759"/>
<reference evidence="3 4" key="1">
    <citation type="submission" date="2020-06" db="EMBL/GenBank/DDBJ databases">
        <authorList>
            <person name="Li R."/>
            <person name="Bekaert M."/>
        </authorList>
    </citation>
    <scope>NUCLEOTIDE SEQUENCE [LARGE SCALE GENOMIC DNA]</scope>
    <source>
        <strain evidence="4">wild</strain>
    </source>
</reference>
<name>A0A6J8BDD8_MYTCO</name>
<dbReference type="Pfam" id="PF16095">
    <property type="entry name" value="COR-A"/>
    <property type="match status" value="1"/>
</dbReference>
<dbReference type="InterPro" id="IPR032171">
    <property type="entry name" value="COR-A"/>
</dbReference>
<evidence type="ECO:0000313" key="3">
    <source>
        <dbReference type="EMBL" id="CAC5380107.1"/>
    </source>
</evidence>
<feature type="domain" description="COR" evidence="2">
    <location>
        <begin position="95"/>
        <end position="256"/>
    </location>
</feature>
<evidence type="ECO:0000259" key="2">
    <source>
        <dbReference type="Pfam" id="PF16095"/>
    </source>
</evidence>
<proteinExistence type="predicted"/>
<sequence length="425" mass="49945">MHERMTETDDSLDPPVVLVGSHKDKVEPVEGEEIEDACKKCLDTCCEDVSDDACGHFRGQYIISNIEDDNCIFQRIRQDILNLARTMRTWNKDYPLKFIQLEKRLHEKKKELHIPIISFQDIKEISSETTNPLNEEELILYLKFHQEIRALVYFEDLPDYIILDTQWLSDAFKCIVTPKKFQLNVRRHKIKTLWDDFSERGILHNEVLKDIFKKQQNSFYEHKNYILSVMEKFDIISPNISDKDVADDKPRYYVPCMIKSEPEYDIYNMFNATEDNCQTSTWLCFEFRFQPPHLMNHLIASLSRKYKVALVVGTKQENKQTIGKKQATRVNALFKATAVFELDKTSKLSKLLIMKRLNFIQIQILEFGKGTMIKRGMYKHIADFVTDEINKIISTRFKMTNVSFEKNWECGLTKPESVTGSNNFK</sequence>
<keyword evidence="4" id="KW-1185">Reference proteome</keyword>
<dbReference type="AlphaFoldDB" id="A0A6J8BDD8"/>
<gene>
    <name evidence="3" type="ORF">MCOR_16099</name>
</gene>
<accession>A0A6J8BDD8</accession>
<protein>
    <recommendedName>
        <fullName evidence="2">COR domain-containing protein</fullName>
    </recommendedName>
</protein>
<organism evidence="3 4">
    <name type="scientific">Mytilus coruscus</name>
    <name type="common">Sea mussel</name>
    <dbReference type="NCBI Taxonomy" id="42192"/>
    <lineage>
        <taxon>Eukaryota</taxon>
        <taxon>Metazoa</taxon>
        <taxon>Spiralia</taxon>
        <taxon>Lophotrochozoa</taxon>
        <taxon>Mollusca</taxon>
        <taxon>Bivalvia</taxon>
        <taxon>Autobranchia</taxon>
        <taxon>Pteriomorphia</taxon>
        <taxon>Mytilida</taxon>
        <taxon>Mytiloidea</taxon>
        <taxon>Mytilidae</taxon>
        <taxon>Mytilinae</taxon>
        <taxon>Mytilus</taxon>
    </lineage>
</organism>
<dbReference type="Proteomes" id="UP000507470">
    <property type="component" value="Unassembled WGS sequence"/>
</dbReference>
<evidence type="ECO:0000256" key="1">
    <source>
        <dbReference type="ARBA" id="ARBA00022737"/>
    </source>
</evidence>
<keyword evidence="1" id="KW-0677">Repeat</keyword>
<dbReference type="EMBL" id="CACVKT020002840">
    <property type="protein sequence ID" value="CAC5380107.1"/>
    <property type="molecule type" value="Genomic_DNA"/>
</dbReference>
<evidence type="ECO:0000313" key="4">
    <source>
        <dbReference type="Proteomes" id="UP000507470"/>
    </source>
</evidence>